<sequence length="136" mass="15193">MVIDGIKTFLETCPYLNGAEVGIDFLGSDAYEYTVEIMPEGGTIRKYTDGECIKQVGFVFASRNFYGADNCKNIEFYENFSLWLDECTENGTLPTLGDGLEAIGIEAESSGYLYDSAKNTARYQIQCRLIYHKSGK</sequence>
<accession>A0A926IML4</accession>
<name>A0A926IML4_9FIRM</name>
<organism evidence="1 2">
    <name type="scientific">Qingrenia yutianensis</name>
    <dbReference type="NCBI Taxonomy" id="2763676"/>
    <lineage>
        <taxon>Bacteria</taxon>
        <taxon>Bacillati</taxon>
        <taxon>Bacillota</taxon>
        <taxon>Clostridia</taxon>
        <taxon>Eubacteriales</taxon>
        <taxon>Oscillospiraceae</taxon>
        <taxon>Qingrenia</taxon>
    </lineage>
</organism>
<evidence type="ECO:0000313" key="1">
    <source>
        <dbReference type="EMBL" id="MBC8596172.1"/>
    </source>
</evidence>
<protein>
    <submittedName>
        <fullName evidence="1">Chloramphenicol resistance protein</fullName>
    </submittedName>
</protein>
<gene>
    <name evidence="1" type="ORF">H8706_04720</name>
</gene>
<dbReference type="Proteomes" id="UP000647416">
    <property type="component" value="Unassembled WGS sequence"/>
</dbReference>
<keyword evidence="2" id="KW-1185">Reference proteome</keyword>
<dbReference type="AlphaFoldDB" id="A0A926IML4"/>
<comment type="caution">
    <text evidence="1">The sequence shown here is derived from an EMBL/GenBank/DDBJ whole genome shotgun (WGS) entry which is preliminary data.</text>
</comment>
<evidence type="ECO:0000313" key="2">
    <source>
        <dbReference type="Proteomes" id="UP000647416"/>
    </source>
</evidence>
<dbReference type="RefSeq" id="WP_178347389.1">
    <property type="nucleotide sequence ID" value="NZ_JACRTE010000004.1"/>
</dbReference>
<proteinExistence type="predicted"/>
<dbReference type="EMBL" id="JACRTE010000004">
    <property type="protein sequence ID" value="MBC8596172.1"/>
    <property type="molecule type" value="Genomic_DNA"/>
</dbReference>
<reference evidence="1" key="1">
    <citation type="submission" date="2020-08" db="EMBL/GenBank/DDBJ databases">
        <title>Genome public.</title>
        <authorList>
            <person name="Liu C."/>
            <person name="Sun Q."/>
        </authorList>
    </citation>
    <scope>NUCLEOTIDE SEQUENCE</scope>
    <source>
        <strain evidence="1">NSJ-50</strain>
    </source>
</reference>